<dbReference type="InterPro" id="IPR003340">
    <property type="entry name" value="B3_DNA-bd"/>
</dbReference>
<evidence type="ECO:0000256" key="5">
    <source>
        <dbReference type="ARBA" id="ARBA00023242"/>
    </source>
</evidence>
<feature type="domain" description="TF-B3" evidence="6">
    <location>
        <begin position="34"/>
        <end position="128"/>
    </location>
</feature>
<dbReference type="OrthoDB" id="638806at2759"/>
<comment type="subcellular location">
    <subcellularLocation>
        <location evidence="1">Nucleus</location>
    </subcellularLocation>
</comment>
<dbReference type="GO" id="GO:0003677">
    <property type="term" value="F:DNA binding"/>
    <property type="evidence" value="ECO:0007669"/>
    <property type="project" value="UniProtKB-KW"/>
</dbReference>
<sequence length="146" mass="16720">MEHSLSTQESDNNVRNTEEPSVNEIIPLLGIPYFTTIMAKSQVEPPHQLVIPNSFLKDKPLPHAILPAIVTCRGKTWDMTYHGNRPLRRFYGWKKFVEENDLRIGDGCIFELVDDKELKFKVQILDGQLPEMFSKLGSAQKPINID</sequence>
<dbReference type="Gene3D" id="2.40.330.10">
    <property type="entry name" value="DNA-binding pseudobarrel domain"/>
    <property type="match status" value="1"/>
</dbReference>
<keyword evidence="8" id="KW-1185">Reference proteome</keyword>
<proteinExistence type="predicted"/>
<dbReference type="InterPro" id="IPR044837">
    <property type="entry name" value="REM16-like"/>
</dbReference>
<dbReference type="STRING" id="1088818.A0A2I0AEJ5"/>
<accession>A0A2I0AEJ5</accession>
<dbReference type="InterPro" id="IPR015300">
    <property type="entry name" value="DNA-bd_pseudobarrel_sf"/>
</dbReference>
<organism evidence="7 8">
    <name type="scientific">Apostasia shenzhenica</name>
    <dbReference type="NCBI Taxonomy" id="1088818"/>
    <lineage>
        <taxon>Eukaryota</taxon>
        <taxon>Viridiplantae</taxon>
        <taxon>Streptophyta</taxon>
        <taxon>Embryophyta</taxon>
        <taxon>Tracheophyta</taxon>
        <taxon>Spermatophyta</taxon>
        <taxon>Magnoliopsida</taxon>
        <taxon>Liliopsida</taxon>
        <taxon>Asparagales</taxon>
        <taxon>Orchidaceae</taxon>
        <taxon>Apostasioideae</taxon>
        <taxon>Apostasia</taxon>
    </lineage>
</organism>
<evidence type="ECO:0000256" key="4">
    <source>
        <dbReference type="ARBA" id="ARBA00023163"/>
    </source>
</evidence>
<dbReference type="SUPFAM" id="SSF101936">
    <property type="entry name" value="DNA-binding pseudobarrel domain"/>
    <property type="match status" value="1"/>
</dbReference>
<evidence type="ECO:0000313" key="7">
    <source>
        <dbReference type="EMBL" id="PKA53969.1"/>
    </source>
</evidence>
<dbReference type="SMART" id="SM01019">
    <property type="entry name" value="B3"/>
    <property type="match status" value="1"/>
</dbReference>
<keyword evidence="5" id="KW-0539">Nucleus</keyword>
<name>A0A2I0AEJ5_9ASPA</name>
<dbReference type="GO" id="GO:0005634">
    <property type="term" value="C:nucleus"/>
    <property type="evidence" value="ECO:0007669"/>
    <property type="project" value="UniProtKB-SubCell"/>
</dbReference>
<evidence type="ECO:0000313" key="8">
    <source>
        <dbReference type="Proteomes" id="UP000236161"/>
    </source>
</evidence>
<dbReference type="PANTHER" id="PTHR31391:SF64">
    <property type="entry name" value="B3 DOMAIN-CONTAINING PROTEIN OS06G0112300"/>
    <property type="match status" value="1"/>
</dbReference>
<dbReference type="CDD" id="cd10017">
    <property type="entry name" value="B3_DNA"/>
    <property type="match status" value="1"/>
</dbReference>
<dbReference type="AlphaFoldDB" id="A0A2I0AEJ5"/>
<gene>
    <name evidence="7" type="ORF">AXF42_Ash016134</name>
</gene>
<evidence type="ECO:0000256" key="3">
    <source>
        <dbReference type="ARBA" id="ARBA00023125"/>
    </source>
</evidence>
<dbReference type="PANTHER" id="PTHR31391">
    <property type="entry name" value="B3 DOMAIN-CONTAINING PROTEIN OS11G0197600-RELATED"/>
    <property type="match status" value="1"/>
</dbReference>
<evidence type="ECO:0000256" key="1">
    <source>
        <dbReference type="ARBA" id="ARBA00004123"/>
    </source>
</evidence>
<keyword evidence="3" id="KW-0238">DNA-binding</keyword>
<dbReference type="Proteomes" id="UP000236161">
    <property type="component" value="Unassembled WGS sequence"/>
</dbReference>
<dbReference type="EMBL" id="KZ451987">
    <property type="protein sequence ID" value="PKA53969.1"/>
    <property type="molecule type" value="Genomic_DNA"/>
</dbReference>
<dbReference type="Pfam" id="PF02362">
    <property type="entry name" value="B3"/>
    <property type="match status" value="1"/>
</dbReference>
<keyword evidence="4" id="KW-0804">Transcription</keyword>
<evidence type="ECO:0000259" key="6">
    <source>
        <dbReference type="PROSITE" id="PS50863"/>
    </source>
</evidence>
<evidence type="ECO:0000256" key="2">
    <source>
        <dbReference type="ARBA" id="ARBA00023015"/>
    </source>
</evidence>
<dbReference type="PROSITE" id="PS50863">
    <property type="entry name" value="B3"/>
    <property type="match status" value="1"/>
</dbReference>
<reference evidence="7 8" key="1">
    <citation type="journal article" date="2017" name="Nature">
        <title>The Apostasia genome and the evolution of orchids.</title>
        <authorList>
            <person name="Zhang G.Q."/>
            <person name="Liu K.W."/>
            <person name="Li Z."/>
            <person name="Lohaus R."/>
            <person name="Hsiao Y.Y."/>
            <person name="Niu S.C."/>
            <person name="Wang J.Y."/>
            <person name="Lin Y.C."/>
            <person name="Xu Q."/>
            <person name="Chen L.J."/>
            <person name="Yoshida K."/>
            <person name="Fujiwara S."/>
            <person name="Wang Z.W."/>
            <person name="Zhang Y.Q."/>
            <person name="Mitsuda N."/>
            <person name="Wang M."/>
            <person name="Liu G.H."/>
            <person name="Pecoraro L."/>
            <person name="Huang H.X."/>
            <person name="Xiao X.J."/>
            <person name="Lin M."/>
            <person name="Wu X.Y."/>
            <person name="Wu W.L."/>
            <person name="Chen Y.Y."/>
            <person name="Chang S.B."/>
            <person name="Sakamoto S."/>
            <person name="Ohme-Takagi M."/>
            <person name="Yagi M."/>
            <person name="Zeng S.J."/>
            <person name="Shen C.Y."/>
            <person name="Yeh C.M."/>
            <person name="Luo Y.B."/>
            <person name="Tsai W.C."/>
            <person name="Van de Peer Y."/>
            <person name="Liu Z.J."/>
        </authorList>
    </citation>
    <scope>NUCLEOTIDE SEQUENCE [LARGE SCALE GENOMIC DNA]</scope>
    <source>
        <strain evidence="8">cv. Shenzhen</strain>
        <tissue evidence="7">Stem</tissue>
    </source>
</reference>
<protein>
    <submittedName>
        <fullName evidence="7">B3 domain-containing protein</fullName>
    </submittedName>
</protein>
<keyword evidence="2" id="KW-0805">Transcription regulation</keyword>